<feature type="compositionally biased region" description="Polar residues" evidence="6">
    <location>
        <begin position="792"/>
        <end position="804"/>
    </location>
</feature>
<feature type="region of interest" description="Disordered" evidence="6">
    <location>
        <begin position="768"/>
        <end position="820"/>
    </location>
</feature>
<feature type="domain" description="ATP-dependent DNA ligase family profile" evidence="7">
    <location>
        <begin position="394"/>
        <end position="539"/>
    </location>
</feature>
<dbReference type="SUPFAM" id="SSF56091">
    <property type="entry name" value="DNA ligase/mRNA capping enzyme, catalytic domain"/>
    <property type="match status" value="1"/>
</dbReference>
<dbReference type="EMBL" id="ML977666">
    <property type="protein sequence ID" value="KAF1994223.1"/>
    <property type="molecule type" value="Genomic_DNA"/>
</dbReference>
<evidence type="ECO:0000256" key="1">
    <source>
        <dbReference type="ARBA" id="ARBA00007572"/>
    </source>
</evidence>
<organism evidence="8 9">
    <name type="scientific">Amniculicola lignicola CBS 123094</name>
    <dbReference type="NCBI Taxonomy" id="1392246"/>
    <lineage>
        <taxon>Eukaryota</taxon>
        <taxon>Fungi</taxon>
        <taxon>Dikarya</taxon>
        <taxon>Ascomycota</taxon>
        <taxon>Pezizomycotina</taxon>
        <taxon>Dothideomycetes</taxon>
        <taxon>Pleosporomycetidae</taxon>
        <taxon>Pleosporales</taxon>
        <taxon>Amniculicolaceae</taxon>
        <taxon>Amniculicola</taxon>
    </lineage>
</organism>
<dbReference type="GO" id="GO:0003677">
    <property type="term" value="F:DNA binding"/>
    <property type="evidence" value="ECO:0007669"/>
    <property type="project" value="InterPro"/>
</dbReference>
<dbReference type="GO" id="GO:0003910">
    <property type="term" value="F:DNA ligase (ATP) activity"/>
    <property type="evidence" value="ECO:0007669"/>
    <property type="project" value="InterPro"/>
</dbReference>
<name>A0A6A5VXE4_9PLEO</name>
<reference evidence="8" key="1">
    <citation type="journal article" date="2020" name="Stud. Mycol.">
        <title>101 Dothideomycetes genomes: a test case for predicting lifestyles and emergence of pathogens.</title>
        <authorList>
            <person name="Haridas S."/>
            <person name="Albert R."/>
            <person name="Binder M."/>
            <person name="Bloem J."/>
            <person name="Labutti K."/>
            <person name="Salamov A."/>
            <person name="Andreopoulos B."/>
            <person name="Baker S."/>
            <person name="Barry K."/>
            <person name="Bills G."/>
            <person name="Bluhm B."/>
            <person name="Cannon C."/>
            <person name="Castanera R."/>
            <person name="Culley D."/>
            <person name="Daum C."/>
            <person name="Ezra D."/>
            <person name="Gonzalez J."/>
            <person name="Henrissat B."/>
            <person name="Kuo A."/>
            <person name="Liang C."/>
            <person name="Lipzen A."/>
            <person name="Lutzoni F."/>
            <person name="Magnuson J."/>
            <person name="Mondo S."/>
            <person name="Nolan M."/>
            <person name="Ohm R."/>
            <person name="Pangilinan J."/>
            <person name="Park H.-J."/>
            <person name="Ramirez L."/>
            <person name="Alfaro M."/>
            <person name="Sun H."/>
            <person name="Tritt A."/>
            <person name="Yoshinaga Y."/>
            <person name="Zwiers L.-H."/>
            <person name="Turgeon B."/>
            <person name="Goodwin S."/>
            <person name="Spatafora J."/>
            <person name="Crous P."/>
            <person name="Grigoriev I."/>
        </authorList>
    </citation>
    <scope>NUCLEOTIDE SEQUENCE</scope>
    <source>
        <strain evidence="8">CBS 123094</strain>
    </source>
</reference>
<evidence type="ECO:0000256" key="6">
    <source>
        <dbReference type="SAM" id="MobiDB-lite"/>
    </source>
</evidence>
<evidence type="ECO:0000256" key="2">
    <source>
        <dbReference type="ARBA" id="ARBA00022598"/>
    </source>
</evidence>
<dbReference type="GO" id="GO:0005524">
    <property type="term" value="F:ATP binding"/>
    <property type="evidence" value="ECO:0007669"/>
    <property type="project" value="UniProtKB-KW"/>
</dbReference>
<sequence length="867" mass="97982">MYLTFNDICSFLEAVEKISLQHPRLSAEQEKKKTQEAVTKWFAQHRQAINSPYSNGGAILSALFPHRRKDRVYGLQPVSLSKKIHKLLNFNHGQLALFENWKDRGQGEIGACLEKAMKCWDGTFKNKRATSLEKVDNLLVQLASKYRFSDPAIRKQRDWDVSTDTVLHYILTRLASWEAKWLVRLILREYCTIELDENFVLGQYHFLLPDLLKFQNNFDSAIQLLKTDLNCYPPAPSPVSERAMRVEAGKLLKAVVGIKVGRPSFYKAWSFNNCLQMLGNRAWAAEVKYDGEYCEIHIDQDSISNSIQIFSKNGKDATADRKGLHGAIQTALRIGQPGCLIKRNCIVLGELVIYSDREQKILPFSKIRKHVSRSGSFLGNLQDSLPHEWEHLMIVFFDVLMLDDEPVLRRTLQDRRSVLRDIIQIVPGRSMRSEWTLLDLKTDDGVTDLKQAFAQTLAKHQEGLILKPLHTPYFSLLSEAGSRHPGFFIKLKKDYLGDMGGERDLGDFAIIGARYDAQTASKSSLKPLHWTHFYLGCSTNKSAVQRFNAKPKFKVVGVLSIDTSIPRPEAKYLNDRGCLCNIDLPLFKEFDIEHSIAISPCMTVAFKMPFVAEVLGGGYEKAPNEMFEMLRHPRIKKVHHDRTWEDAVCMDELYRMAEVKWEVPDADKLDGHARDVALLAKKYVWELGGSQATASEQSTTQETTQCSTPRTTQEASLPSPGDAVVQETQQTTQTTTTSSSSASQFSRSTQGVGIRASKQLRILVREDASEQIRPSPSNPLQTVTALLPTPPKSSLSKAPSTSMKRSFEAVVTPPPTKRRRTRLPLKDAEGRSNVGQFDYDSQEKVIHVFAEEGWRVEVHPKEPGLSS</sequence>
<dbReference type="Gene3D" id="1.10.3260.10">
    <property type="entry name" value="DNA ligase, ATP-dependent, N-terminal domain"/>
    <property type="match status" value="1"/>
</dbReference>
<dbReference type="CDD" id="cd08039">
    <property type="entry name" value="Adenylation_DNA_ligase_Fungal"/>
    <property type="match status" value="1"/>
</dbReference>
<keyword evidence="9" id="KW-1185">Reference proteome</keyword>
<proteinExistence type="inferred from homology"/>
<evidence type="ECO:0000259" key="7">
    <source>
        <dbReference type="PROSITE" id="PS50160"/>
    </source>
</evidence>
<dbReference type="AlphaFoldDB" id="A0A6A5VXE4"/>
<dbReference type="OrthoDB" id="2160351at2759"/>
<dbReference type="Pfam" id="PF01068">
    <property type="entry name" value="DNA_ligase_A_M"/>
    <property type="match status" value="1"/>
</dbReference>
<evidence type="ECO:0000256" key="4">
    <source>
        <dbReference type="ARBA" id="ARBA00022840"/>
    </source>
</evidence>
<feature type="region of interest" description="Disordered" evidence="6">
    <location>
        <begin position="690"/>
        <end position="752"/>
    </location>
</feature>
<dbReference type="InterPro" id="IPR012340">
    <property type="entry name" value="NA-bd_OB-fold"/>
</dbReference>
<dbReference type="GO" id="GO:0006303">
    <property type="term" value="P:double-strand break repair via nonhomologous end joining"/>
    <property type="evidence" value="ECO:0007669"/>
    <property type="project" value="TreeGrafter"/>
</dbReference>
<gene>
    <name evidence="8" type="ORF">P154DRAFT_448129</name>
</gene>
<comment type="similarity">
    <text evidence="1">Belongs to the ATP-dependent DNA ligase family.</text>
</comment>
<evidence type="ECO:0000313" key="9">
    <source>
        <dbReference type="Proteomes" id="UP000799779"/>
    </source>
</evidence>
<dbReference type="InterPro" id="IPR012310">
    <property type="entry name" value="DNA_ligase_ATP-dep_cent"/>
</dbReference>
<keyword evidence="2" id="KW-0436">Ligase</keyword>
<dbReference type="InterPro" id="IPR036599">
    <property type="entry name" value="DNA_ligase_N_sf"/>
</dbReference>
<dbReference type="Gene3D" id="2.40.50.140">
    <property type="entry name" value="Nucleic acid-binding proteins"/>
    <property type="match status" value="1"/>
</dbReference>
<dbReference type="PROSITE" id="PS50160">
    <property type="entry name" value="DNA_LIGASE_A3"/>
    <property type="match status" value="1"/>
</dbReference>
<evidence type="ECO:0000256" key="5">
    <source>
        <dbReference type="ARBA" id="ARBA00023242"/>
    </source>
</evidence>
<accession>A0A6A5VXE4</accession>
<keyword evidence="4" id="KW-0067">ATP-binding</keyword>
<dbReference type="Pfam" id="PF04675">
    <property type="entry name" value="DNA_ligase_A_N"/>
    <property type="match status" value="1"/>
</dbReference>
<evidence type="ECO:0000313" key="8">
    <source>
        <dbReference type="EMBL" id="KAF1994223.1"/>
    </source>
</evidence>
<protein>
    <recommendedName>
        <fullName evidence="7">ATP-dependent DNA ligase family profile domain-containing protein</fullName>
    </recommendedName>
</protein>
<feature type="compositionally biased region" description="Low complexity" evidence="6">
    <location>
        <begin position="726"/>
        <end position="750"/>
    </location>
</feature>
<evidence type="ECO:0000256" key="3">
    <source>
        <dbReference type="ARBA" id="ARBA00022741"/>
    </source>
</evidence>
<dbReference type="PANTHER" id="PTHR45997">
    <property type="entry name" value="DNA LIGASE 4"/>
    <property type="match status" value="1"/>
</dbReference>
<keyword evidence="3" id="KW-0547">Nucleotide-binding</keyword>
<keyword evidence="5" id="KW-0539">Nucleus</keyword>
<feature type="compositionally biased region" description="Low complexity" evidence="6">
    <location>
        <begin position="690"/>
        <end position="714"/>
    </location>
</feature>
<dbReference type="Proteomes" id="UP000799779">
    <property type="component" value="Unassembled WGS sequence"/>
</dbReference>
<dbReference type="GO" id="GO:0032807">
    <property type="term" value="C:DNA ligase IV complex"/>
    <property type="evidence" value="ECO:0007669"/>
    <property type="project" value="TreeGrafter"/>
</dbReference>
<dbReference type="InterPro" id="IPR029710">
    <property type="entry name" value="LIG4"/>
</dbReference>
<dbReference type="GO" id="GO:0006310">
    <property type="term" value="P:DNA recombination"/>
    <property type="evidence" value="ECO:0007669"/>
    <property type="project" value="InterPro"/>
</dbReference>
<dbReference type="GO" id="GO:0006297">
    <property type="term" value="P:nucleotide-excision repair, DNA gap filling"/>
    <property type="evidence" value="ECO:0007669"/>
    <property type="project" value="TreeGrafter"/>
</dbReference>
<feature type="compositionally biased region" description="Polar residues" evidence="6">
    <location>
        <begin position="772"/>
        <end position="784"/>
    </location>
</feature>
<dbReference type="PANTHER" id="PTHR45997:SF2">
    <property type="entry name" value="ATP DEPENDENT DNA LIGASE DOMAIN PROTEIN (AFU_ORTHOLOGUE AFUA_5G02430)"/>
    <property type="match status" value="1"/>
</dbReference>
<dbReference type="Gene3D" id="3.30.470.30">
    <property type="entry name" value="DNA ligase/mRNA capping enzyme"/>
    <property type="match status" value="1"/>
</dbReference>
<dbReference type="InterPro" id="IPR012308">
    <property type="entry name" value="DNA_ligase_ATP-dep_N"/>
</dbReference>